<evidence type="ECO:0000313" key="2">
    <source>
        <dbReference type="EMBL" id="KAH0814129.1"/>
    </source>
</evidence>
<feature type="domain" description="Transposase Tc1-like" evidence="1">
    <location>
        <begin position="137"/>
        <end position="204"/>
    </location>
</feature>
<comment type="caution">
    <text evidence="2">The sequence shown here is derived from an EMBL/GenBank/DDBJ whole genome shotgun (WGS) entry which is preliminary data.</text>
</comment>
<proteinExistence type="predicted"/>
<dbReference type="AlphaFoldDB" id="A0A8J6HGB2"/>
<dbReference type="GO" id="GO:0006313">
    <property type="term" value="P:DNA transposition"/>
    <property type="evidence" value="ECO:0007669"/>
    <property type="project" value="InterPro"/>
</dbReference>
<name>A0A8J6HGB2_TENMO</name>
<keyword evidence="3" id="KW-1185">Reference proteome</keyword>
<evidence type="ECO:0000313" key="3">
    <source>
        <dbReference type="Proteomes" id="UP000719412"/>
    </source>
</evidence>
<dbReference type="Proteomes" id="UP000719412">
    <property type="component" value="Unassembled WGS sequence"/>
</dbReference>
<dbReference type="GO" id="GO:0015074">
    <property type="term" value="P:DNA integration"/>
    <property type="evidence" value="ECO:0007669"/>
    <property type="project" value="InterPro"/>
</dbReference>
<protein>
    <recommendedName>
        <fullName evidence="1">Transposase Tc1-like domain-containing protein</fullName>
    </recommendedName>
</protein>
<dbReference type="InterPro" id="IPR002492">
    <property type="entry name" value="Transposase_Tc1-like"/>
</dbReference>
<dbReference type="EMBL" id="JABDTM020024596">
    <property type="protein sequence ID" value="KAH0814129.1"/>
    <property type="molecule type" value="Genomic_DNA"/>
</dbReference>
<evidence type="ECO:0000259" key="1">
    <source>
        <dbReference type="Pfam" id="PF01498"/>
    </source>
</evidence>
<dbReference type="InterPro" id="IPR036397">
    <property type="entry name" value="RNaseH_sf"/>
</dbReference>
<dbReference type="GO" id="GO:0003677">
    <property type="term" value="F:DNA binding"/>
    <property type="evidence" value="ECO:0007669"/>
    <property type="project" value="InterPro"/>
</dbReference>
<organism evidence="2 3">
    <name type="scientific">Tenebrio molitor</name>
    <name type="common">Yellow mealworm beetle</name>
    <dbReference type="NCBI Taxonomy" id="7067"/>
    <lineage>
        <taxon>Eukaryota</taxon>
        <taxon>Metazoa</taxon>
        <taxon>Ecdysozoa</taxon>
        <taxon>Arthropoda</taxon>
        <taxon>Hexapoda</taxon>
        <taxon>Insecta</taxon>
        <taxon>Pterygota</taxon>
        <taxon>Neoptera</taxon>
        <taxon>Endopterygota</taxon>
        <taxon>Coleoptera</taxon>
        <taxon>Polyphaga</taxon>
        <taxon>Cucujiformia</taxon>
        <taxon>Tenebrionidae</taxon>
        <taxon>Tenebrio</taxon>
    </lineage>
</organism>
<dbReference type="Gene3D" id="3.30.420.10">
    <property type="entry name" value="Ribonuclease H-like superfamily/Ribonuclease H"/>
    <property type="match status" value="1"/>
</dbReference>
<dbReference type="Pfam" id="PF01498">
    <property type="entry name" value="HTH_Tnp_Tc3_2"/>
    <property type="match status" value="1"/>
</dbReference>
<gene>
    <name evidence="2" type="ORF">GEV33_008662</name>
</gene>
<reference evidence="2" key="1">
    <citation type="journal article" date="2020" name="J Insects Food Feed">
        <title>The yellow mealworm (Tenebrio molitor) genome: a resource for the emerging insects as food and feed industry.</title>
        <authorList>
            <person name="Eriksson T."/>
            <person name="Andere A."/>
            <person name="Kelstrup H."/>
            <person name="Emery V."/>
            <person name="Picard C."/>
        </authorList>
    </citation>
    <scope>NUCLEOTIDE SEQUENCE</scope>
    <source>
        <strain evidence="2">Stoneville</strain>
        <tissue evidence="2">Whole head</tissue>
    </source>
</reference>
<sequence>MLRTPSNAGGLIVRRIVWPIFNPRTTDVEHPTLALDHVPAVVGILDRVKGLFQTFDENIRWFDARLHDLFELQSSFQFPGGYSGAKLEENWTLAEVAADLNVSKSGIFYVKKRWQEMRLQRPARQGVGRISNENEDDAVVEYLQQNPFDTAVKAREETHFPGSLRTAQRRMKQSVLKSYVAARKVFLREEHKERRMQFANEFLNQGNEFWNRVVFSDDKTFQSCNNGRLHVYRPRNSRFEEEYTLRSSNSGRFSVNVWAWISVQGPGVCWKIDERFTAVNYRSTDFGDSSEVPRSVPRKTLAFFQNLDAEPPSQCVPTSA</sequence>
<reference evidence="2" key="2">
    <citation type="submission" date="2021-08" db="EMBL/GenBank/DDBJ databases">
        <authorList>
            <person name="Eriksson T."/>
        </authorList>
    </citation>
    <scope>NUCLEOTIDE SEQUENCE</scope>
    <source>
        <strain evidence="2">Stoneville</strain>
        <tissue evidence="2">Whole head</tissue>
    </source>
</reference>
<accession>A0A8J6HGB2</accession>